<dbReference type="Pfam" id="PF03460">
    <property type="entry name" value="NIR_SIR_ferr"/>
    <property type="match status" value="1"/>
</dbReference>
<reference evidence="8 9" key="1">
    <citation type="submission" date="2019-12" db="EMBL/GenBank/DDBJ databases">
        <authorList>
            <person name="Kun Z."/>
        </authorList>
    </citation>
    <scope>NUCLEOTIDE SEQUENCE [LARGE SCALE GENOMIC DNA]</scope>
    <source>
        <strain evidence="8 9">YIM 123512</strain>
    </source>
</reference>
<evidence type="ECO:0000256" key="5">
    <source>
        <dbReference type="ARBA" id="ARBA00023004"/>
    </source>
</evidence>
<keyword evidence="2" id="KW-0349">Heme</keyword>
<name>A0A6L7EYB8_9ACTN</name>
<dbReference type="Gene3D" id="3.90.480.10">
    <property type="entry name" value="Sulfite Reductase Hemoprotein,Domain 2"/>
    <property type="match status" value="1"/>
</dbReference>
<evidence type="ECO:0000256" key="3">
    <source>
        <dbReference type="ARBA" id="ARBA00022723"/>
    </source>
</evidence>
<evidence type="ECO:0000259" key="7">
    <source>
        <dbReference type="Pfam" id="PF03460"/>
    </source>
</evidence>
<feature type="domain" description="Nitrite/Sulfite reductase ferredoxin-like" evidence="7">
    <location>
        <begin position="31"/>
        <end position="77"/>
    </location>
</feature>
<evidence type="ECO:0000313" key="9">
    <source>
        <dbReference type="Proteomes" id="UP000473325"/>
    </source>
</evidence>
<keyword evidence="9" id="KW-1185">Reference proteome</keyword>
<dbReference type="InterPro" id="IPR005117">
    <property type="entry name" value="NiRdtase/SiRdtase_haem-b_fer"/>
</dbReference>
<keyword evidence="4" id="KW-0560">Oxidoreductase</keyword>
<sequence length="295" mass="31317">MLEAPSRSPGTSRHRRDLCPGVLRPWRADDGALVRLRLVGGRVRAGQLAALSRVATAYGDGGVHLTARANLQLRGLAHHDGVLPDEVVAAIEATGLLPTRSHELVRNVMVSPPGPGARADLAPVAARLDVLVCADPALAGLPGRFLWVLDSGRGDLLDRPLDLGLVALDEVTAQLRVGADGWGETVALADAATRLASLAARFQVLRGTGPGAPWHVDELPAELRSRLAARVTRDPRTHVHADPAPYDDHHVEAPGGVLDAPLVARLTDRVHPDDELVVTPWHGVQIPLPLPEAPR</sequence>
<evidence type="ECO:0000256" key="4">
    <source>
        <dbReference type="ARBA" id="ARBA00023002"/>
    </source>
</evidence>
<proteinExistence type="predicted"/>
<dbReference type="RefSeq" id="WP_160874980.1">
    <property type="nucleotide sequence ID" value="NZ_WUEK01000002.1"/>
</dbReference>
<dbReference type="PANTHER" id="PTHR32439">
    <property type="entry name" value="FERREDOXIN--NITRITE REDUCTASE, CHLOROPLASTIC"/>
    <property type="match status" value="1"/>
</dbReference>
<dbReference type="EMBL" id="WUEK01000002">
    <property type="protein sequence ID" value="MXG88462.1"/>
    <property type="molecule type" value="Genomic_DNA"/>
</dbReference>
<dbReference type="PANTHER" id="PTHR32439:SF9">
    <property type="entry name" value="BLR3264 PROTEIN"/>
    <property type="match status" value="1"/>
</dbReference>
<dbReference type="SUPFAM" id="SSF55124">
    <property type="entry name" value="Nitrite/Sulfite reductase N-terminal domain-like"/>
    <property type="match status" value="1"/>
</dbReference>
<protein>
    <submittedName>
        <fullName evidence="8">Nitrite reductase</fullName>
    </submittedName>
</protein>
<keyword evidence="6" id="KW-0411">Iron-sulfur</keyword>
<dbReference type="AlphaFoldDB" id="A0A6L7EYB8"/>
<comment type="caution">
    <text evidence="8">The sequence shown here is derived from an EMBL/GenBank/DDBJ whole genome shotgun (WGS) entry which is preliminary data.</text>
</comment>
<evidence type="ECO:0000256" key="2">
    <source>
        <dbReference type="ARBA" id="ARBA00022617"/>
    </source>
</evidence>
<dbReference type="GO" id="GO:0046872">
    <property type="term" value="F:metal ion binding"/>
    <property type="evidence" value="ECO:0007669"/>
    <property type="project" value="UniProtKB-KW"/>
</dbReference>
<dbReference type="Proteomes" id="UP000473325">
    <property type="component" value="Unassembled WGS sequence"/>
</dbReference>
<keyword evidence="1" id="KW-0004">4Fe-4S</keyword>
<dbReference type="GO" id="GO:0016491">
    <property type="term" value="F:oxidoreductase activity"/>
    <property type="evidence" value="ECO:0007669"/>
    <property type="project" value="UniProtKB-KW"/>
</dbReference>
<evidence type="ECO:0000313" key="8">
    <source>
        <dbReference type="EMBL" id="MXG88462.1"/>
    </source>
</evidence>
<keyword evidence="5" id="KW-0408">Iron</keyword>
<evidence type="ECO:0000256" key="6">
    <source>
        <dbReference type="ARBA" id="ARBA00023014"/>
    </source>
</evidence>
<dbReference type="InterPro" id="IPR051329">
    <property type="entry name" value="NIR_SIR_4Fe-4S"/>
</dbReference>
<keyword evidence="3" id="KW-0479">Metal-binding</keyword>
<dbReference type="InterPro" id="IPR036136">
    <property type="entry name" value="Nit/Sulf_reduc_fer-like_dom_sf"/>
</dbReference>
<dbReference type="Gene3D" id="3.30.413.10">
    <property type="entry name" value="Sulfite Reductase Hemoprotein, domain 1"/>
    <property type="match status" value="1"/>
</dbReference>
<dbReference type="GO" id="GO:0051539">
    <property type="term" value="F:4 iron, 4 sulfur cluster binding"/>
    <property type="evidence" value="ECO:0007669"/>
    <property type="project" value="UniProtKB-KW"/>
</dbReference>
<dbReference type="InterPro" id="IPR045854">
    <property type="entry name" value="NO2/SO3_Rdtase_4Fe4S_sf"/>
</dbReference>
<gene>
    <name evidence="8" type="ORF">GRQ65_02745</name>
</gene>
<accession>A0A6L7EYB8</accession>
<organism evidence="8 9">
    <name type="scientific">Nocardioides flavescens</name>
    <dbReference type="NCBI Taxonomy" id="2691959"/>
    <lineage>
        <taxon>Bacteria</taxon>
        <taxon>Bacillati</taxon>
        <taxon>Actinomycetota</taxon>
        <taxon>Actinomycetes</taxon>
        <taxon>Propionibacteriales</taxon>
        <taxon>Nocardioidaceae</taxon>
        <taxon>Nocardioides</taxon>
    </lineage>
</organism>
<evidence type="ECO:0000256" key="1">
    <source>
        <dbReference type="ARBA" id="ARBA00022485"/>
    </source>
</evidence>